<dbReference type="RefSeq" id="WP_126040082.1">
    <property type="nucleotide sequence ID" value="NZ_CP034438.1"/>
</dbReference>
<evidence type="ECO:0000313" key="1">
    <source>
        <dbReference type="EMBL" id="AZN29850.1"/>
    </source>
</evidence>
<dbReference type="EMBL" id="CP034438">
    <property type="protein sequence ID" value="AZN29850.1"/>
    <property type="molecule type" value="Genomic_DNA"/>
</dbReference>
<proteinExistence type="predicted"/>
<accession>A0A3S8Z8M6</accession>
<reference evidence="1 2" key="1">
    <citation type="submission" date="2018-12" db="EMBL/GenBank/DDBJ databases">
        <title>Complete genome sequence of Flaviflexus salsibiostraticola KCTC 33148.</title>
        <authorList>
            <person name="Bae J.-W."/>
        </authorList>
    </citation>
    <scope>NUCLEOTIDE SEQUENCE [LARGE SCALE GENOMIC DNA]</scope>
    <source>
        <strain evidence="1 2">KCTC 33148</strain>
    </source>
</reference>
<dbReference type="Pfam" id="PF10698">
    <property type="entry name" value="DUF2505"/>
    <property type="match status" value="1"/>
</dbReference>
<evidence type="ECO:0000313" key="2">
    <source>
        <dbReference type="Proteomes" id="UP000270021"/>
    </source>
</evidence>
<keyword evidence="2" id="KW-1185">Reference proteome</keyword>
<dbReference type="InterPro" id="IPR019639">
    <property type="entry name" value="DUF2505"/>
</dbReference>
<sequence length="163" mass="17517">MHVERTATYDADLPTVLDVLVSSELANARTNAGRLDAPVHSVTDADTAPEAVTTVTVPADRIPEKARRFVSRATTVTIRQKWDGKGPDRASADFTVDVGSLPVKIDLTQTLTAEGDTTTASFSGEIRVTIPLIGPKLEKLAVSQVDAVLKRDQRLVNEILAAR</sequence>
<name>A0A3S8Z8M6_9ACTO</name>
<dbReference type="KEGG" id="fsl:EJO69_05690"/>
<organism evidence="1 2">
    <name type="scientific">Flaviflexus salsibiostraticola</name>
    <dbReference type="NCBI Taxonomy" id="1282737"/>
    <lineage>
        <taxon>Bacteria</taxon>
        <taxon>Bacillati</taxon>
        <taxon>Actinomycetota</taxon>
        <taxon>Actinomycetes</taxon>
        <taxon>Actinomycetales</taxon>
        <taxon>Actinomycetaceae</taxon>
        <taxon>Flaviflexus</taxon>
    </lineage>
</organism>
<dbReference type="Proteomes" id="UP000270021">
    <property type="component" value="Chromosome"/>
</dbReference>
<gene>
    <name evidence="1" type="ORF">EJO69_05690</name>
</gene>
<dbReference type="AlphaFoldDB" id="A0A3S8Z8M6"/>
<protein>
    <submittedName>
        <fullName evidence="1">DUF2505 domain-containing protein</fullName>
    </submittedName>
</protein>
<dbReference type="OrthoDB" id="3266819at2"/>